<reference evidence="2 3" key="1">
    <citation type="journal article" date="2013" name="Genome Announc.">
        <title>Genome Sequences of Three hpAfrica2 Strains of Helicobacter pylori.</title>
        <authorList>
            <person name="Duncan S.S."/>
            <person name="Bertoli M.T."/>
            <person name="Kersulyte D."/>
            <person name="Valk P.L."/>
            <person name="Tamma S."/>
            <person name="Segal I."/>
            <person name="McClain M.S."/>
            <person name="Cover T.L."/>
            <person name="Berg D.E."/>
        </authorList>
    </citation>
    <scope>NUCLEOTIDE SEQUENCE [LARGE SCALE GENOMIC DNA]</scope>
    <source>
        <strain evidence="2 3">SouthAfrica50</strain>
    </source>
</reference>
<evidence type="ECO:0000313" key="2">
    <source>
        <dbReference type="EMBL" id="EQD88410.1"/>
    </source>
</evidence>
<comment type="caution">
    <text evidence="2">The sequence shown here is derived from an EMBL/GenBank/DDBJ whole genome shotgun (WGS) entry which is preliminary data.</text>
</comment>
<name>T2S7Y3_HELPX</name>
<dbReference type="Proteomes" id="UP000015816">
    <property type="component" value="Unassembled WGS sequence"/>
</dbReference>
<dbReference type="PATRIC" id="fig|1352357.3.peg.699"/>
<dbReference type="InterPro" id="IPR040634">
    <property type="entry name" value="Arg_decarb_HB"/>
</dbReference>
<dbReference type="AlphaFoldDB" id="T2S7Y3"/>
<protein>
    <recommendedName>
        <fullName evidence="1">Arginine decarboxylase helical bundle domain-containing protein</fullName>
    </recommendedName>
</protein>
<evidence type="ECO:0000259" key="1">
    <source>
        <dbReference type="Pfam" id="PF17810"/>
    </source>
</evidence>
<dbReference type="Pfam" id="PF17810">
    <property type="entry name" value="Arg_decarb_HB"/>
    <property type="match status" value="1"/>
</dbReference>
<organism evidence="2 3">
    <name type="scientific">Helicobacter pylori SouthAfrica50</name>
    <dbReference type="NCBI Taxonomy" id="1352357"/>
    <lineage>
        <taxon>Bacteria</taxon>
        <taxon>Pseudomonadati</taxon>
        <taxon>Campylobacterota</taxon>
        <taxon>Epsilonproteobacteria</taxon>
        <taxon>Campylobacterales</taxon>
        <taxon>Helicobacteraceae</taxon>
        <taxon>Helicobacter</taxon>
    </lineage>
</organism>
<proteinExistence type="predicted"/>
<sequence>MIDEMLDLLANINEKNAIEYLHDSFDHTESLFTLFDLGYIDLIDRSNTEVLAHLIVKKAVQLLYFKDHNDILRIQEQVQERYLLNCRFSKACRIIGV</sequence>
<feature type="domain" description="Arginine decarboxylase helical bundle" evidence="1">
    <location>
        <begin position="1"/>
        <end position="70"/>
    </location>
</feature>
<evidence type="ECO:0000313" key="3">
    <source>
        <dbReference type="Proteomes" id="UP000015816"/>
    </source>
</evidence>
<accession>T2S7Y3</accession>
<gene>
    <name evidence="2" type="ORF">HPSA50_0720</name>
</gene>
<dbReference type="EMBL" id="AVNI01000002">
    <property type="protein sequence ID" value="EQD88410.1"/>
    <property type="molecule type" value="Genomic_DNA"/>
</dbReference>
<dbReference type="Gene3D" id="1.20.58.930">
    <property type="match status" value="1"/>
</dbReference>